<comment type="caution">
    <text evidence="2">The sequence shown here is derived from an EMBL/GenBank/DDBJ whole genome shotgun (WGS) entry which is preliminary data.</text>
</comment>
<dbReference type="Gene3D" id="2.160.20.120">
    <property type="match status" value="1"/>
</dbReference>
<accession>A0A0P5DRX6</accession>
<feature type="domain" description="DUF4097" evidence="1">
    <location>
        <begin position="125"/>
        <end position="287"/>
    </location>
</feature>
<dbReference type="PANTHER" id="PTHR34094:SF1">
    <property type="entry name" value="PROTEIN FAM185A"/>
    <property type="match status" value="1"/>
</dbReference>
<protein>
    <submittedName>
        <fullName evidence="2">Protein FAM185A</fullName>
    </submittedName>
</protein>
<evidence type="ECO:0000313" key="3">
    <source>
        <dbReference type="Proteomes" id="UP000076858"/>
    </source>
</evidence>
<reference evidence="2 3" key="1">
    <citation type="submission" date="2016-03" db="EMBL/GenBank/DDBJ databases">
        <title>EvidentialGene: Evidence-directed Construction of Genes on Genomes.</title>
        <authorList>
            <person name="Gilbert D.G."/>
            <person name="Choi J.-H."/>
            <person name="Mockaitis K."/>
            <person name="Colbourne J."/>
            <person name="Pfrender M."/>
        </authorList>
    </citation>
    <scope>NUCLEOTIDE SEQUENCE [LARGE SCALE GENOMIC DNA]</scope>
    <source>
        <strain evidence="2 3">Xinb3</strain>
        <tissue evidence="2">Complete organism</tissue>
    </source>
</reference>
<dbReference type="Pfam" id="PF13349">
    <property type="entry name" value="DUF4097"/>
    <property type="match status" value="1"/>
</dbReference>
<dbReference type="Proteomes" id="UP000076858">
    <property type="component" value="Unassembled WGS sequence"/>
</dbReference>
<dbReference type="OrthoDB" id="5984441at2759"/>
<name>A0A0P5DRX6_9CRUS</name>
<evidence type="ECO:0000313" key="2">
    <source>
        <dbReference type="EMBL" id="KZS09087.1"/>
    </source>
</evidence>
<dbReference type="STRING" id="35525.A0A0P5DRX6"/>
<keyword evidence="3" id="KW-1185">Reference proteome</keyword>
<dbReference type="PANTHER" id="PTHR34094">
    <property type="match status" value="1"/>
</dbReference>
<dbReference type="InterPro" id="IPR025164">
    <property type="entry name" value="Toastrack_DUF4097"/>
</dbReference>
<dbReference type="EMBL" id="LRGB01002121">
    <property type="protein sequence ID" value="KZS09087.1"/>
    <property type="molecule type" value="Genomic_DNA"/>
</dbReference>
<organism evidence="2 3">
    <name type="scientific">Daphnia magna</name>
    <dbReference type="NCBI Taxonomy" id="35525"/>
    <lineage>
        <taxon>Eukaryota</taxon>
        <taxon>Metazoa</taxon>
        <taxon>Ecdysozoa</taxon>
        <taxon>Arthropoda</taxon>
        <taxon>Crustacea</taxon>
        <taxon>Branchiopoda</taxon>
        <taxon>Diplostraca</taxon>
        <taxon>Cladocera</taxon>
        <taxon>Anomopoda</taxon>
        <taxon>Daphniidae</taxon>
        <taxon>Daphnia</taxon>
    </lineage>
</organism>
<dbReference type="AlphaFoldDB" id="A0A0P5DRX6"/>
<proteinExistence type="predicted"/>
<evidence type="ECO:0000259" key="1">
    <source>
        <dbReference type="Pfam" id="PF13349"/>
    </source>
</evidence>
<sequence>MPVFINRNSLYLINHLKTISGRNSVSRMNKNVFIYNVFRHLQTSCTSQKDDTKLVKTVEKTVNPYGYLELNNLDLDVSIKPTCPNMFPDMNKVICSFYSKTEQTAPQLIYQEEKVSLLANKTYHPKESHCSISIPIKYHVDSANILGHNSVHVESMESASVRITTGSGDITSNSLKGDFISLLTQTGNVKCSGLSQGRITIHSGSGDIHGQKFQGPALVVATNSGNITAESVYSDESRFVSATGNITLKNLHRKCNVKITSTGNLTASGMDGSLDAQLGQGQHQIQISQLQENSSIRIIHGSLTLKVPVDCPFGIRVTARSIVVTPEKMKMGSVVTNGECSLFEYQTDDEGQPIIEIEGQNSSVVIENQDWYTSLGLKLQK</sequence>
<gene>
    <name evidence="2" type="ORF">APZ42_026823</name>
</gene>